<dbReference type="InterPro" id="IPR001611">
    <property type="entry name" value="Leu-rich_rpt"/>
</dbReference>
<dbReference type="CTD" id="20244674"/>
<keyword evidence="1" id="KW-0433">Leucine-rich repeat</keyword>
<dbReference type="Gene3D" id="3.80.10.10">
    <property type="entry name" value="Ribonuclease Inhibitor"/>
    <property type="match status" value="2"/>
</dbReference>
<evidence type="ECO:0000313" key="5">
    <source>
        <dbReference type="EMBL" id="ESP03093.1"/>
    </source>
</evidence>
<dbReference type="InterPro" id="IPR032675">
    <property type="entry name" value="LRR_dom_sf"/>
</dbReference>
<dbReference type="KEGG" id="lgi:LOTGIDRAFT_185863"/>
<dbReference type="InterPro" id="IPR057437">
    <property type="entry name" value="PIF1/LRR1_PH"/>
</dbReference>
<dbReference type="Pfam" id="PF25344">
    <property type="entry name" value="PH_LRR1"/>
    <property type="match status" value="1"/>
</dbReference>
<dbReference type="SMART" id="SM00369">
    <property type="entry name" value="LRR_TYP"/>
    <property type="match status" value="4"/>
</dbReference>
<dbReference type="AlphaFoldDB" id="V4AZE2"/>
<dbReference type="HOGENOM" id="CLU_053349_1_0_1"/>
<dbReference type="PANTHER" id="PTHR48051:SF52">
    <property type="entry name" value="LEUCINE-RICH REPEAT PROTEIN 1"/>
    <property type="match status" value="1"/>
</dbReference>
<dbReference type="PROSITE" id="PS51450">
    <property type="entry name" value="LRR"/>
    <property type="match status" value="1"/>
</dbReference>
<organism evidence="5 6">
    <name type="scientific">Lottia gigantea</name>
    <name type="common">Giant owl limpet</name>
    <dbReference type="NCBI Taxonomy" id="225164"/>
    <lineage>
        <taxon>Eukaryota</taxon>
        <taxon>Metazoa</taxon>
        <taxon>Spiralia</taxon>
        <taxon>Lophotrochozoa</taxon>
        <taxon>Mollusca</taxon>
        <taxon>Gastropoda</taxon>
        <taxon>Patellogastropoda</taxon>
        <taxon>Lottioidea</taxon>
        <taxon>Lottiidae</taxon>
        <taxon>Lottia</taxon>
    </lineage>
</organism>
<dbReference type="RefSeq" id="XP_009046563.1">
    <property type="nucleotide sequence ID" value="XM_009048315.1"/>
</dbReference>
<keyword evidence="3" id="KW-0539">Nucleus</keyword>
<protein>
    <recommendedName>
        <fullName evidence="4">PIF1/LRR1 pleckstrin homology domain-containing protein</fullName>
    </recommendedName>
</protein>
<dbReference type="InterPro" id="IPR050216">
    <property type="entry name" value="LRR_domain-containing"/>
</dbReference>
<dbReference type="InterPro" id="IPR003591">
    <property type="entry name" value="Leu-rich_rpt_typical-subtyp"/>
</dbReference>
<dbReference type="GO" id="GO:0005737">
    <property type="term" value="C:cytoplasm"/>
    <property type="evidence" value="ECO:0007669"/>
    <property type="project" value="TreeGrafter"/>
</dbReference>
<evidence type="ECO:0000259" key="4">
    <source>
        <dbReference type="Pfam" id="PF25344"/>
    </source>
</evidence>
<dbReference type="EMBL" id="KB200129">
    <property type="protein sequence ID" value="ESP03093.1"/>
    <property type="molecule type" value="Genomic_DNA"/>
</dbReference>
<evidence type="ECO:0000256" key="3">
    <source>
        <dbReference type="ARBA" id="ARBA00023242"/>
    </source>
</evidence>
<dbReference type="Pfam" id="PF13855">
    <property type="entry name" value="LRR_8"/>
    <property type="match status" value="1"/>
</dbReference>
<dbReference type="STRING" id="225164.V4AZE2"/>
<dbReference type="OrthoDB" id="17912at2759"/>
<feature type="domain" description="PIF1/LRR1 pleckstrin homology" evidence="4">
    <location>
        <begin position="1"/>
        <end position="121"/>
    </location>
</feature>
<evidence type="ECO:0000256" key="2">
    <source>
        <dbReference type="ARBA" id="ARBA00022737"/>
    </source>
</evidence>
<dbReference type="PANTHER" id="PTHR48051">
    <property type="match status" value="1"/>
</dbReference>
<reference evidence="5 6" key="1">
    <citation type="journal article" date="2013" name="Nature">
        <title>Insights into bilaterian evolution from three spiralian genomes.</title>
        <authorList>
            <person name="Simakov O."/>
            <person name="Marletaz F."/>
            <person name="Cho S.J."/>
            <person name="Edsinger-Gonzales E."/>
            <person name="Havlak P."/>
            <person name="Hellsten U."/>
            <person name="Kuo D.H."/>
            <person name="Larsson T."/>
            <person name="Lv J."/>
            <person name="Arendt D."/>
            <person name="Savage R."/>
            <person name="Osoegawa K."/>
            <person name="de Jong P."/>
            <person name="Grimwood J."/>
            <person name="Chapman J.A."/>
            <person name="Shapiro H."/>
            <person name="Aerts A."/>
            <person name="Otillar R.P."/>
            <person name="Terry A.Y."/>
            <person name="Boore J.L."/>
            <person name="Grigoriev I.V."/>
            <person name="Lindberg D.R."/>
            <person name="Seaver E.C."/>
            <person name="Weisblat D.A."/>
            <person name="Putnam N.H."/>
            <person name="Rokhsar D.S."/>
        </authorList>
    </citation>
    <scope>NUCLEOTIDE SEQUENCE [LARGE SCALE GENOMIC DNA]</scope>
</reference>
<accession>V4AZE2</accession>
<keyword evidence="6" id="KW-1185">Reference proteome</keyword>
<name>V4AZE2_LOTGI</name>
<gene>
    <name evidence="5" type="ORF">LOTGIDRAFT_185863</name>
</gene>
<keyword evidence="2" id="KW-0677">Repeat</keyword>
<proteinExistence type="predicted"/>
<dbReference type="GeneID" id="20244674"/>
<dbReference type="SUPFAM" id="SSF52058">
    <property type="entry name" value="L domain-like"/>
    <property type="match status" value="1"/>
</dbReference>
<dbReference type="Proteomes" id="UP000030746">
    <property type="component" value="Unassembled WGS sequence"/>
</dbReference>
<evidence type="ECO:0000256" key="1">
    <source>
        <dbReference type="ARBA" id="ARBA00022614"/>
    </source>
</evidence>
<dbReference type="OMA" id="GELNDWC"/>
<sequence>MRLTCNVEIVNRLLPSYNMKKPSAKAHSQISLGKKPGSSSKDSALFLMICTAKDRNGTKILVKDNIEQFFAKFINEGKATIRVKDPQNDICISKADPLQLKNFLNLVRAASQGKELDRVTLSALAPASARNVEKPKSKMVVLTRKDYPITTNFPSSLIHLQVSHCNMKRVDSRILNLKKLQILDLSENLIHQLPENFHNLPKLNTIHLNKNQFTVFPMVICKKPMCTNIVALDLSDNKLTKVPLELCELQALHQLKLDRNEIELLPPTIGKLGRLKELSCVNNNLKTLPASFNRLQLDSLDLYGNPFNLPDSDTVLTSHLEFPTLLEVAARAIRKMRIPYNSEEIFVQLCHYLDSARQCWCGNFCFRCSARFICRMDLHQLAKTVTGWNSLGETLVPVEAFLCSQHCLNKFQKNSKAYWKK</sequence>
<evidence type="ECO:0000313" key="6">
    <source>
        <dbReference type="Proteomes" id="UP000030746"/>
    </source>
</evidence>